<dbReference type="AlphaFoldDB" id="A0A8J7FI95"/>
<dbReference type="Gene3D" id="3.30.70.970">
    <property type="entry name" value="RraB-like"/>
    <property type="match status" value="1"/>
</dbReference>
<dbReference type="EMBL" id="JADFUA010000001">
    <property type="protein sequence ID" value="MBE9607872.1"/>
    <property type="molecule type" value="Genomic_DNA"/>
</dbReference>
<evidence type="ECO:0000313" key="3">
    <source>
        <dbReference type="Proteomes" id="UP000604481"/>
    </source>
</evidence>
<gene>
    <name evidence="2" type="ORF">INR99_00770</name>
</gene>
<feature type="domain" description="Regulator of ribonuclease activity B" evidence="1">
    <location>
        <begin position="36"/>
        <end position="128"/>
    </location>
</feature>
<proteinExistence type="predicted"/>
<evidence type="ECO:0000313" key="2">
    <source>
        <dbReference type="EMBL" id="MBE9607872.1"/>
    </source>
</evidence>
<dbReference type="RefSeq" id="WP_194114383.1">
    <property type="nucleotide sequence ID" value="NZ_JADFUA010000001.1"/>
</dbReference>
<name>A0A8J7FI95_9NEIS</name>
<reference evidence="2 3" key="1">
    <citation type="submission" date="2020-10" db="EMBL/GenBank/DDBJ databases">
        <title>The genome sequence of Chitinilyticum litopenaei 4Y14.</title>
        <authorList>
            <person name="Liu Y."/>
        </authorList>
    </citation>
    <scope>NUCLEOTIDE SEQUENCE [LARGE SCALE GENOMIC DNA]</scope>
    <source>
        <strain evidence="2 3">4Y14</strain>
    </source>
</reference>
<keyword evidence="3" id="KW-1185">Reference proteome</keyword>
<sequence length="134" mass="14536">MRILEALRLGMGAILLTIGLIPNVMAQRYCDDLPSDANGDALCRLVMGGADLGQPKSITFYVAFPSQNALLQFGAAMEQKNYQTSLSEHEPWEASITRVMLPEHAAITAFEAELDAVATKHGGITDGWITARDE</sequence>
<dbReference type="Proteomes" id="UP000604481">
    <property type="component" value="Unassembled WGS sequence"/>
</dbReference>
<dbReference type="InterPro" id="IPR036701">
    <property type="entry name" value="RraB-like_sf"/>
</dbReference>
<accession>A0A8J7FI95</accession>
<dbReference type="InterPro" id="IPR009671">
    <property type="entry name" value="RraB_dom"/>
</dbReference>
<dbReference type="Pfam" id="PF06877">
    <property type="entry name" value="RraB"/>
    <property type="match status" value="1"/>
</dbReference>
<evidence type="ECO:0000259" key="1">
    <source>
        <dbReference type="Pfam" id="PF06877"/>
    </source>
</evidence>
<comment type="caution">
    <text evidence="2">The sequence shown here is derived from an EMBL/GenBank/DDBJ whole genome shotgun (WGS) entry which is preliminary data.</text>
</comment>
<organism evidence="2 3">
    <name type="scientific">Chitinilyticum piscinae</name>
    <dbReference type="NCBI Taxonomy" id="2866724"/>
    <lineage>
        <taxon>Bacteria</taxon>
        <taxon>Pseudomonadati</taxon>
        <taxon>Pseudomonadota</taxon>
        <taxon>Betaproteobacteria</taxon>
        <taxon>Neisseriales</taxon>
        <taxon>Chitinibacteraceae</taxon>
        <taxon>Chitinilyticum</taxon>
    </lineage>
</organism>
<protein>
    <submittedName>
        <fullName evidence="2">Ribonuclease E inhibitor RraB</fullName>
    </submittedName>
</protein>
<dbReference type="SUPFAM" id="SSF89946">
    <property type="entry name" value="Hypothetical protein VC0424"/>
    <property type="match status" value="1"/>
</dbReference>